<name>A0A915KJ37_ROMCU</name>
<proteinExistence type="predicted"/>
<reference evidence="3" key="1">
    <citation type="submission" date="2022-11" db="UniProtKB">
        <authorList>
            <consortium name="WormBaseParasite"/>
        </authorList>
    </citation>
    <scope>IDENTIFICATION</scope>
</reference>
<sequence length="136" mass="15628">MSSSADPTTMTSREKILNIERKLLNLTRQTATDFEKTSADFEKTSTDFEKTSTNNFEKTSTNNFEKTSTNNFEKSPIFQQKDGDFSVRQLQPSTSFNDQEKTPTFILQRPKLPLFKRPQPPPFSIILPREKGAKKN</sequence>
<evidence type="ECO:0000313" key="3">
    <source>
        <dbReference type="WBParaSite" id="nRc.2.0.1.t38840-RA"/>
    </source>
</evidence>
<evidence type="ECO:0000256" key="1">
    <source>
        <dbReference type="SAM" id="MobiDB-lite"/>
    </source>
</evidence>
<dbReference type="WBParaSite" id="nRc.2.0.1.t38840-RA">
    <property type="protein sequence ID" value="nRc.2.0.1.t38840-RA"/>
    <property type="gene ID" value="nRc.2.0.1.g38840"/>
</dbReference>
<dbReference type="AlphaFoldDB" id="A0A915KJ37"/>
<feature type="region of interest" description="Disordered" evidence="1">
    <location>
        <begin position="111"/>
        <end position="136"/>
    </location>
</feature>
<accession>A0A915KJ37</accession>
<organism evidence="2 3">
    <name type="scientific">Romanomermis culicivorax</name>
    <name type="common">Nematode worm</name>
    <dbReference type="NCBI Taxonomy" id="13658"/>
    <lineage>
        <taxon>Eukaryota</taxon>
        <taxon>Metazoa</taxon>
        <taxon>Ecdysozoa</taxon>
        <taxon>Nematoda</taxon>
        <taxon>Enoplea</taxon>
        <taxon>Dorylaimia</taxon>
        <taxon>Mermithida</taxon>
        <taxon>Mermithoidea</taxon>
        <taxon>Mermithidae</taxon>
        <taxon>Romanomermis</taxon>
    </lineage>
</organism>
<protein>
    <submittedName>
        <fullName evidence="3">Uncharacterized protein</fullName>
    </submittedName>
</protein>
<feature type="compositionally biased region" description="Basic and acidic residues" evidence="1">
    <location>
        <begin position="38"/>
        <end position="50"/>
    </location>
</feature>
<dbReference type="Proteomes" id="UP000887565">
    <property type="component" value="Unplaced"/>
</dbReference>
<feature type="compositionally biased region" description="Polar residues" evidence="1">
    <location>
        <begin position="51"/>
        <end position="70"/>
    </location>
</feature>
<evidence type="ECO:0000313" key="2">
    <source>
        <dbReference type="Proteomes" id="UP000887565"/>
    </source>
</evidence>
<keyword evidence="2" id="KW-1185">Reference proteome</keyword>
<feature type="region of interest" description="Disordered" evidence="1">
    <location>
        <begin position="38"/>
        <end position="70"/>
    </location>
</feature>